<protein>
    <submittedName>
        <fullName evidence="2">Uncharacterized protein</fullName>
    </submittedName>
</protein>
<organism evidence="2 3">
    <name type="scientific">Triticum urartu</name>
    <name type="common">Red wild einkorn</name>
    <name type="synonym">Crithodium urartu</name>
    <dbReference type="NCBI Taxonomy" id="4572"/>
    <lineage>
        <taxon>Eukaryota</taxon>
        <taxon>Viridiplantae</taxon>
        <taxon>Streptophyta</taxon>
        <taxon>Embryophyta</taxon>
        <taxon>Tracheophyta</taxon>
        <taxon>Spermatophyta</taxon>
        <taxon>Magnoliopsida</taxon>
        <taxon>Liliopsida</taxon>
        <taxon>Poales</taxon>
        <taxon>Poaceae</taxon>
        <taxon>BOP clade</taxon>
        <taxon>Pooideae</taxon>
        <taxon>Triticodae</taxon>
        <taxon>Triticeae</taxon>
        <taxon>Triticinae</taxon>
        <taxon>Triticum</taxon>
    </lineage>
</organism>
<dbReference type="AlphaFoldDB" id="A0A8R7Q045"/>
<dbReference type="EnsemblPlants" id="TuG1812G0400000032.01.T01">
    <property type="protein sequence ID" value="TuG1812G0400000032.01.T01"/>
    <property type="gene ID" value="TuG1812G0400000032.01"/>
</dbReference>
<reference evidence="2" key="2">
    <citation type="submission" date="2018-03" db="EMBL/GenBank/DDBJ databases">
        <title>The Triticum urartu genome reveals the dynamic nature of wheat genome evolution.</title>
        <authorList>
            <person name="Ling H."/>
            <person name="Ma B."/>
            <person name="Shi X."/>
            <person name="Liu H."/>
            <person name="Dong L."/>
            <person name="Sun H."/>
            <person name="Cao Y."/>
            <person name="Gao Q."/>
            <person name="Zheng S."/>
            <person name="Li Y."/>
            <person name="Yu Y."/>
            <person name="Du H."/>
            <person name="Qi M."/>
            <person name="Li Y."/>
            <person name="Yu H."/>
            <person name="Cui Y."/>
            <person name="Wang N."/>
            <person name="Chen C."/>
            <person name="Wu H."/>
            <person name="Zhao Y."/>
            <person name="Zhang J."/>
            <person name="Li Y."/>
            <person name="Zhou W."/>
            <person name="Zhang B."/>
            <person name="Hu W."/>
            <person name="Eijk M."/>
            <person name="Tang J."/>
            <person name="Witsenboer H."/>
            <person name="Zhao S."/>
            <person name="Li Z."/>
            <person name="Zhang A."/>
            <person name="Wang D."/>
            <person name="Liang C."/>
        </authorList>
    </citation>
    <scope>NUCLEOTIDE SEQUENCE [LARGE SCALE GENOMIC DNA]</scope>
    <source>
        <strain evidence="2">cv. G1812</strain>
    </source>
</reference>
<feature type="chain" id="PRO_5035804589" evidence="1">
    <location>
        <begin position="37"/>
        <end position="81"/>
    </location>
</feature>
<dbReference type="Gramene" id="TuG1812G0400000032.01.T01">
    <property type="protein sequence ID" value="TuG1812G0400000032.01.T01"/>
    <property type="gene ID" value="TuG1812G0400000032.01"/>
</dbReference>
<feature type="signal peptide" evidence="1">
    <location>
        <begin position="1"/>
        <end position="36"/>
    </location>
</feature>
<sequence length="81" mass="8502">MALAKSSTTRPTMVYSLVVSFLVLAIMCSTLPSCHASNEVKCKPLDPCDDAGCKTICAGTGMPFASPFCKETHPPLCCCIG</sequence>
<reference evidence="2" key="3">
    <citation type="submission" date="2022-06" db="UniProtKB">
        <authorList>
            <consortium name="EnsemblPlants"/>
        </authorList>
    </citation>
    <scope>IDENTIFICATION</scope>
</reference>
<accession>A0A8R7Q045</accession>
<name>A0A8R7Q045_TRIUA</name>
<proteinExistence type="predicted"/>
<evidence type="ECO:0000313" key="3">
    <source>
        <dbReference type="Proteomes" id="UP000015106"/>
    </source>
</evidence>
<evidence type="ECO:0000313" key="2">
    <source>
        <dbReference type="EnsemblPlants" id="TuG1812G0400000032.01.T01"/>
    </source>
</evidence>
<keyword evidence="3" id="KW-1185">Reference proteome</keyword>
<evidence type="ECO:0000256" key="1">
    <source>
        <dbReference type="SAM" id="SignalP"/>
    </source>
</evidence>
<keyword evidence="1" id="KW-0732">Signal</keyword>
<dbReference type="Proteomes" id="UP000015106">
    <property type="component" value="Chromosome 4"/>
</dbReference>
<reference evidence="3" key="1">
    <citation type="journal article" date="2013" name="Nature">
        <title>Draft genome of the wheat A-genome progenitor Triticum urartu.</title>
        <authorList>
            <person name="Ling H.Q."/>
            <person name="Zhao S."/>
            <person name="Liu D."/>
            <person name="Wang J."/>
            <person name="Sun H."/>
            <person name="Zhang C."/>
            <person name="Fan H."/>
            <person name="Li D."/>
            <person name="Dong L."/>
            <person name="Tao Y."/>
            <person name="Gao C."/>
            <person name="Wu H."/>
            <person name="Li Y."/>
            <person name="Cui Y."/>
            <person name="Guo X."/>
            <person name="Zheng S."/>
            <person name="Wang B."/>
            <person name="Yu K."/>
            <person name="Liang Q."/>
            <person name="Yang W."/>
            <person name="Lou X."/>
            <person name="Chen J."/>
            <person name="Feng M."/>
            <person name="Jian J."/>
            <person name="Zhang X."/>
            <person name="Luo G."/>
            <person name="Jiang Y."/>
            <person name="Liu J."/>
            <person name="Wang Z."/>
            <person name="Sha Y."/>
            <person name="Zhang B."/>
            <person name="Wu H."/>
            <person name="Tang D."/>
            <person name="Shen Q."/>
            <person name="Xue P."/>
            <person name="Zou S."/>
            <person name="Wang X."/>
            <person name="Liu X."/>
            <person name="Wang F."/>
            <person name="Yang Y."/>
            <person name="An X."/>
            <person name="Dong Z."/>
            <person name="Zhang K."/>
            <person name="Zhang X."/>
            <person name="Luo M.C."/>
            <person name="Dvorak J."/>
            <person name="Tong Y."/>
            <person name="Wang J."/>
            <person name="Yang H."/>
            <person name="Li Z."/>
            <person name="Wang D."/>
            <person name="Zhang A."/>
            <person name="Wang J."/>
        </authorList>
    </citation>
    <scope>NUCLEOTIDE SEQUENCE</scope>
    <source>
        <strain evidence="3">cv. G1812</strain>
    </source>
</reference>